<dbReference type="GO" id="GO:0003729">
    <property type="term" value="F:mRNA binding"/>
    <property type="evidence" value="ECO:0007669"/>
    <property type="project" value="TreeGrafter"/>
</dbReference>
<dbReference type="Gene3D" id="1.10.20.70">
    <property type="entry name" value="Transcription termination and cleavage factor, C-terminal domain"/>
    <property type="match status" value="1"/>
</dbReference>
<keyword evidence="2" id="KW-0539">Nucleus</keyword>
<evidence type="ECO:0000256" key="1">
    <source>
        <dbReference type="ARBA" id="ARBA00004123"/>
    </source>
</evidence>
<evidence type="ECO:0000313" key="7">
    <source>
        <dbReference type="Proteomes" id="UP000310189"/>
    </source>
</evidence>
<feature type="compositionally biased region" description="Low complexity" evidence="4">
    <location>
        <begin position="108"/>
        <end position="118"/>
    </location>
</feature>
<dbReference type="InterPro" id="IPR000504">
    <property type="entry name" value="RRM_dom"/>
</dbReference>
<dbReference type="PROSITE" id="PS50102">
    <property type="entry name" value="RRM"/>
    <property type="match status" value="1"/>
</dbReference>
<comment type="subcellular location">
    <subcellularLocation>
        <location evidence="1">Nucleus</location>
    </subcellularLocation>
</comment>
<sequence length="302" mass="32946">MGTPNAQLLGSRIVFVGNLPYDINEDEVVRIFQEVGPVKDFRMNFDRHTGKPKGYGFVEYYDGDTAASAVRNLHDSPVGGRPLRVDLAPDDPKHSKGKDRGDNRFGGSSAAAAASSFAPLPPPPTAARMGVDLPPGQSATDSISQTLASLPPNQLLDVMAQMKASVHTESNTVRQLLVQNPQLSYALFQAMLMMNLVDNNVIQRLMPAAQAPPPPQMVPTPPMGTPMYQQQQQQQQSMYRTHTPTYAQPPAQDPVQSKVAALPPDQQAMIMQVLSFTPQQVDALPPDQRMSVAALRQQFGYM</sequence>
<dbReference type="Gene3D" id="3.30.70.330">
    <property type="match status" value="1"/>
</dbReference>
<feature type="region of interest" description="Disordered" evidence="4">
    <location>
        <begin position="75"/>
        <end position="143"/>
    </location>
</feature>
<evidence type="ECO:0000259" key="5">
    <source>
        <dbReference type="PROSITE" id="PS50102"/>
    </source>
</evidence>
<dbReference type="InterPro" id="IPR026896">
    <property type="entry name" value="CSTF_C"/>
</dbReference>
<protein>
    <recommendedName>
        <fullName evidence="5">RRM domain-containing protein</fullName>
    </recommendedName>
</protein>
<organism evidence="6 7">
    <name type="scientific">Wallemia hederae</name>
    <dbReference type="NCBI Taxonomy" id="1540922"/>
    <lineage>
        <taxon>Eukaryota</taxon>
        <taxon>Fungi</taxon>
        <taxon>Dikarya</taxon>
        <taxon>Basidiomycota</taxon>
        <taxon>Wallemiomycotina</taxon>
        <taxon>Wallemiomycetes</taxon>
        <taxon>Wallemiales</taxon>
        <taxon>Wallemiaceae</taxon>
        <taxon>Wallemia</taxon>
    </lineage>
</organism>
<accession>A0A4T0FK93</accession>
<comment type="caution">
    <text evidence="6">The sequence shown here is derived from an EMBL/GenBank/DDBJ whole genome shotgun (WGS) entry which is preliminary data.</text>
</comment>
<dbReference type="Pfam" id="PF00076">
    <property type="entry name" value="RRM_1"/>
    <property type="match status" value="1"/>
</dbReference>
<dbReference type="InterPro" id="IPR035979">
    <property type="entry name" value="RBD_domain_sf"/>
</dbReference>
<dbReference type="OrthoDB" id="272703at2759"/>
<dbReference type="InterPro" id="IPR038192">
    <property type="entry name" value="CSTF_C_sf"/>
</dbReference>
<dbReference type="Proteomes" id="UP000310189">
    <property type="component" value="Unassembled WGS sequence"/>
</dbReference>
<dbReference type="Gene3D" id="1.25.40.630">
    <property type="match status" value="1"/>
</dbReference>
<keyword evidence="7" id="KW-1185">Reference proteome</keyword>
<proteinExistence type="predicted"/>
<feature type="domain" description="RRM" evidence="5">
    <location>
        <begin position="12"/>
        <end position="90"/>
    </location>
</feature>
<dbReference type="GO" id="GO:0031124">
    <property type="term" value="P:mRNA 3'-end processing"/>
    <property type="evidence" value="ECO:0007669"/>
    <property type="project" value="InterPro"/>
</dbReference>
<dbReference type="GO" id="GO:0005847">
    <property type="term" value="C:mRNA cleavage and polyadenylation specificity factor complex"/>
    <property type="evidence" value="ECO:0007669"/>
    <property type="project" value="TreeGrafter"/>
</dbReference>
<dbReference type="SMART" id="SM00360">
    <property type="entry name" value="RRM"/>
    <property type="match status" value="1"/>
</dbReference>
<dbReference type="Pfam" id="PF14327">
    <property type="entry name" value="CSTF2_hinge"/>
    <property type="match status" value="1"/>
</dbReference>
<reference evidence="6 7" key="1">
    <citation type="submission" date="2019-03" db="EMBL/GenBank/DDBJ databases">
        <title>Sequencing 23 genomes of Wallemia ichthyophaga.</title>
        <authorList>
            <person name="Gostincar C."/>
        </authorList>
    </citation>
    <scope>NUCLEOTIDE SEQUENCE [LARGE SCALE GENOMIC DNA]</scope>
    <source>
        <strain evidence="6 7">EXF-5753</strain>
    </source>
</reference>
<evidence type="ECO:0000313" key="6">
    <source>
        <dbReference type="EMBL" id="TIA87126.1"/>
    </source>
</evidence>
<dbReference type="InterPro" id="IPR012677">
    <property type="entry name" value="Nucleotide-bd_a/b_plait_sf"/>
</dbReference>
<dbReference type="PANTHER" id="PTHR45735">
    <property type="entry name" value="CLEAVAGE STIMULATION FACTOR SUBUNIT 2"/>
    <property type="match status" value="1"/>
</dbReference>
<dbReference type="InterPro" id="IPR025742">
    <property type="entry name" value="CSTF2_hinge"/>
</dbReference>
<gene>
    <name evidence="6" type="ORF">E3P99_03378</name>
</gene>
<evidence type="ECO:0000256" key="2">
    <source>
        <dbReference type="ARBA" id="ARBA00023242"/>
    </source>
</evidence>
<feature type="compositionally biased region" description="Basic and acidic residues" evidence="4">
    <location>
        <begin position="90"/>
        <end position="103"/>
    </location>
</feature>
<dbReference type="PANTHER" id="PTHR45735:SF2">
    <property type="entry name" value="CLEAVAGE STIMULATION FACTOR SUBUNIT 2"/>
    <property type="match status" value="1"/>
</dbReference>
<dbReference type="SUPFAM" id="SSF54928">
    <property type="entry name" value="RNA-binding domain, RBD"/>
    <property type="match status" value="1"/>
</dbReference>
<evidence type="ECO:0000256" key="3">
    <source>
        <dbReference type="PROSITE-ProRule" id="PRU00176"/>
    </source>
</evidence>
<dbReference type="EMBL" id="SPNW01000064">
    <property type="protein sequence ID" value="TIA87126.1"/>
    <property type="molecule type" value="Genomic_DNA"/>
</dbReference>
<dbReference type="Pfam" id="PF14304">
    <property type="entry name" value="CSTF_C"/>
    <property type="match status" value="1"/>
</dbReference>
<name>A0A4T0FK93_9BASI</name>
<evidence type="ECO:0000256" key="4">
    <source>
        <dbReference type="SAM" id="MobiDB-lite"/>
    </source>
</evidence>
<dbReference type="AlphaFoldDB" id="A0A4T0FK93"/>
<dbReference type="CDD" id="cd12398">
    <property type="entry name" value="RRM_CSTF2_RNA15_like"/>
    <property type="match status" value="1"/>
</dbReference>
<keyword evidence="3" id="KW-0694">RNA-binding</keyword>